<proteinExistence type="predicted"/>
<comment type="caution">
    <text evidence="2">The sequence shown here is derived from an EMBL/GenBank/DDBJ whole genome shotgun (WGS) entry which is preliminary data.</text>
</comment>
<dbReference type="EMBL" id="QXRZ01000001">
    <property type="protein sequence ID" value="RIL44870.1"/>
    <property type="molecule type" value="Genomic_DNA"/>
</dbReference>
<organism evidence="2 3">
    <name type="scientific">Staphylococcus gallinarum</name>
    <dbReference type="NCBI Taxonomy" id="1293"/>
    <lineage>
        <taxon>Bacteria</taxon>
        <taxon>Bacillati</taxon>
        <taxon>Bacillota</taxon>
        <taxon>Bacilli</taxon>
        <taxon>Bacillales</taxon>
        <taxon>Staphylococcaceae</taxon>
        <taxon>Staphylococcus</taxon>
    </lineage>
</organism>
<dbReference type="Proteomes" id="UP000283576">
    <property type="component" value="Unassembled WGS sequence"/>
</dbReference>
<gene>
    <name evidence="2" type="ORF">BUZ01_02505</name>
</gene>
<keyword evidence="1" id="KW-0812">Transmembrane</keyword>
<feature type="transmembrane region" description="Helical" evidence="1">
    <location>
        <begin position="21"/>
        <end position="47"/>
    </location>
</feature>
<evidence type="ECO:0000256" key="1">
    <source>
        <dbReference type="SAM" id="Phobius"/>
    </source>
</evidence>
<evidence type="ECO:0008006" key="4">
    <source>
        <dbReference type="Google" id="ProtNLM"/>
    </source>
</evidence>
<dbReference type="AlphaFoldDB" id="A0A418HSQ3"/>
<accession>A0A418HSQ3</accession>
<keyword evidence="1" id="KW-1133">Transmembrane helix</keyword>
<protein>
    <recommendedName>
        <fullName evidence="4">Competence protein ComGF</fullName>
    </recommendedName>
</protein>
<name>A0A418HSQ3_STAGA</name>
<reference evidence="2 3" key="1">
    <citation type="journal article" date="2016" name="Front. Microbiol.">
        <title>Comprehensive Phylogenetic Analysis of Bovine Non-aureus Staphylococci Species Based on Whole-Genome Sequencing.</title>
        <authorList>
            <person name="Naushad S."/>
            <person name="Barkema H.W."/>
            <person name="Luby C."/>
            <person name="Condas L.A."/>
            <person name="Nobrega D.B."/>
            <person name="Carson D.A."/>
            <person name="De Buck J."/>
        </authorList>
    </citation>
    <scope>NUCLEOTIDE SEQUENCE [LARGE SCALE GENOMIC DNA]</scope>
    <source>
        <strain evidence="2 3">SNUC 1388</strain>
    </source>
</reference>
<keyword evidence="1" id="KW-0472">Membrane</keyword>
<dbReference type="Pfam" id="PF15980">
    <property type="entry name" value="ComGF"/>
    <property type="match status" value="1"/>
</dbReference>
<evidence type="ECO:0000313" key="3">
    <source>
        <dbReference type="Proteomes" id="UP000283576"/>
    </source>
</evidence>
<dbReference type="InterPro" id="IPR016977">
    <property type="entry name" value="ComGF"/>
</dbReference>
<evidence type="ECO:0000313" key="2">
    <source>
        <dbReference type="EMBL" id="RIL44870.1"/>
    </source>
</evidence>
<sequence length="158" mass="18353">MVNIALLTRRVMMKSVYLKKINSFTYLELLFVLLVISIICALIPILIKSVSTFNKIADFDDAELIYLAKDLTDDQVVHNAKYVSINDIGNTLTLKQGNQIITYRFRNNKLIKTVNHSGNITMINNIRSVYFQKVNNDFIKLKLKLYIKGELIERQIYF</sequence>